<feature type="non-terminal residue" evidence="2">
    <location>
        <position position="60"/>
    </location>
</feature>
<protein>
    <submittedName>
        <fullName evidence="2">Uncharacterized protein</fullName>
    </submittedName>
</protein>
<name>A0ABR0LWN0_9PEZI</name>
<sequence>HEQADNTASHRRLLPDPRAQRGRRGRRAGRERAAELARKGRRDRGGRVHQSGDGGSADRV</sequence>
<proteinExistence type="predicted"/>
<dbReference type="EMBL" id="JAVRRA010009147">
    <property type="protein sequence ID" value="KAK5251654.1"/>
    <property type="molecule type" value="Genomic_DNA"/>
</dbReference>
<feature type="compositionally biased region" description="Basic and acidic residues" evidence="1">
    <location>
        <begin position="28"/>
        <end position="46"/>
    </location>
</feature>
<dbReference type="Proteomes" id="UP001357485">
    <property type="component" value="Unassembled WGS sequence"/>
</dbReference>
<reference evidence="2 3" key="1">
    <citation type="submission" date="2023-08" db="EMBL/GenBank/DDBJ databases">
        <title>Black Yeasts Isolated from many extreme environments.</title>
        <authorList>
            <person name="Coleine C."/>
            <person name="Stajich J.E."/>
            <person name="Selbmann L."/>
        </authorList>
    </citation>
    <scope>NUCLEOTIDE SEQUENCE [LARGE SCALE GENOMIC DNA]</scope>
    <source>
        <strain evidence="2 3">CCFEE 536</strain>
    </source>
</reference>
<gene>
    <name evidence="2" type="ORF">LTR16_005658</name>
</gene>
<feature type="non-terminal residue" evidence="2">
    <location>
        <position position="1"/>
    </location>
</feature>
<organism evidence="2 3">
    <name type="scientific">Cryomyces antarcticus</name>
    <dbReference type="NCBI Taxonomy" id="329879"/>
    <lineage>
        <taxon>Eukaryota</taxon>
        <taxon>Fungi</taxon>
        <taxon>Dikarya</taxon>
        <taxon>Ascomycota</taxon>
        <taxon>Pezizomycotina</taxon>
        <taxon>Dothideomycetes</taxon>
        <taxon>Dothideomycetes incertae sedis</taxon>
        <taxon>Cryomyces</taxon>
    </lineage>
</organism>
<evidence type="ECO:0000313" key="3">
    <source>
        <dbReference type="Proteomes" id="UP001357485"/>
    </source>
</evidence>
<evidence type="ECO:0000256" key="1">
    <source>
        <dbReference type="SAM" id="MobiDB-lite"/>
    </source>
</evidence>
<comment type="caution">
    <text evidence="2">The sequence shown here is derived from an EMBL/GenBank/DDBJ whole genome shotgun (WGS) entry which is preliminary data.</text>
</comment>
<feature type="region of interest" description="Disordered" evidence="1">
    <location>
        <begin position="1"/>
        <end position="60"/>
    </location>
</feature>
<accession>A0ABR0LWN0</accession>
<evidence type="ECO:0000313" key="2">
    <source>
        <dbReference type="EMBL" id="KAK5251654.1"/>
    </source>
</evidence>
<keyword evidence="3" id="KW-1185">Reference proteome</keyword>